<protein>
    <submittedName>
        <fullName evidence="1">Uncharacterized protein</fullName>
    </submittedName>
</protein>
<proteinExistence type="predicted"/>
<reference evidence="1" key="1">
    <citation type="journal article" date="2015" name="Nature">
        <title>Complex archaea that bridge the gap between prokaryotes and eukaryotes.</title>
        <authorList>
            <person name="Spang A."/>
            <person name="Saw J.H."/>
            <person name="Jorgensen S.L."/>
            <person name="Zaremba-Niedzwiedzka K."/>
            <person name="Martijn J."/>
            <person name="Lind A.E."/>
            <person name="van Eijk R."/>
            <person name="Schleper C."/>
            <person name="Guy L."/>
            <person name="Ettema T.J."/>
        </authorList>
    </citation>
    <scope>NUCLEOTIDE SEQUENCE</scope>
</reference>
<feature type="non-terminal residue" evidence="1">
    <location>
        <position position="313"/>
    </location>
</feature>
<evidence type="ECO:0000313" key="1">
    <source>
        <dbReference type="EMBL" id="KKL61596.1"/>
    </source>
</evidence>
<comment type="caution">
    <text evidence="1">The sequence shown here is derived from an EMBL/GenBank/DDBJ whole genome shotgun (WGS) entry which is preliminary data.</text>
</comment>
<sequence length="313" mass="33338">MSYKPIIINAGQFQQLPSGQALNVGGWTLPTAGGTVDYVLMADGSGNATWAQVDHGNTTGRDDDDHTIYSLVDGTRAFSGVVGGITPTDHAHLATKEYIDSAIQVIQPLFLLDAAHASIASTKNTQVFDSGLAQADVTTASVVDDQVLQAWADATAESIARDIPTGVFALHIHAEKTSGQENLQLYFKIFEVDSGFSETLIMTSETSDEITSEEHIALHSVLGAPYAISVGSWILIRVYATVTGSGNAPTAVLYYQGATSARFDLPTLSVTIDHGHLLGLTDDDHGGYHTDARAATWLAANHETTYNHANYDT</sequence>
<organism evidence="1">
    <name type="scientific">marine sediment metagenome</name>
    <dbReference type="NCBI Taxonomy" id="412755"/>
    <lineage>
        <taxon>unclassified sequences</taxon>
        <taxon>metagenomes</taxon>
        <taxon>ecological metagenomes</taxon>
    </lineage>
</organism>
<name>A0A0F9E5U3_9ZZZZ</name>
<dbReference type="AlphaFoldDB" id="A0A0F9E5U3"/>
<gene>
    <name evidence="1" type="ORF">LCGC14_2193740</name>
</gene>
<accession>A0A0F9E5U3</accession>
<dbReference type="EMBL" id="LAZR01028772">
    <property type="protein sequence ID" value="KKL61596.1"/>
    <property type="molecule type" value="Genomic_DNA"/>
</dbReference>